<dbReference type="Gene3D" id="3.90.320.10">
    <property type="match status" value="1"/>
</dbReference>
<dbReference type="EMBL" id="JQZV01000013">
    <property type="protein sequence ID" value="KGN91794.1"/>
    <property type="molecule type" value="Genomic_DNA"/>
</dbReference>
<evidence type="ECO:0000256" key="4">
    <source>
        <dbReference type="ARBA" id="ARBA00022801"/>
    </source>
</evidence>
<keyword evidence="3" id="KW-0227">DNA damage</keyword>
<dbReference type="PANTHER" id="PTHR11070:SF67">
    <property type="entry name" value="DNA 3'-5' HELICASE"/>
    <property type="match status" value="1"/>
</dbReference>
<keyword evidence="7 14" id="KW-0067">ATP-binding</keyword>
<dbReference type="Gene3D" id="1.10.3170.10">
    <property type="entry name" value="Recbcd, chain B, domain 2"/>
    <property type="match status" value="1"/>
</dbReference>
<dbReference type="EC" id="5.6.2.4" evidence="12"/>
<evidence type="ECO:0000256" key="6">
    <source>
        <dbReference type="ARBA" id="ARBA00022839"/>
    </source>
</evidence>
<evidence type="ECO:0000313" key="18">
    <source>
        <dbReference type="Proteomes" id="UP000030101"/>
    </source>
</evidence>
<feature type="binding site" evidence="14">
    <location>
        <begin position="15"/>
        <end position="22"/>
    </location>
    <ligand>
        <name>ATP</name>
        <dbReference type="ChEBI" id="CHEBI:30616"/>
    </ligand>
</feature>
<dbReference type="Gene3D" id="3.40.50.300">
    <property type="entry name" value="P-loop containing nucleotide triphosphate hydrolases"/>
    <property type="match status" value="3"/>
</dbReference>
<keyword evidence="10" id="KW-0413">Isomerase</keyword>
<keyword evidence="4 14" id="KW-0378">Hydrolase</keyword>
<dbReference type="InterPro" id="IPR014016">
    <property type="entry name" value="UvrD-like_ATP-bd"/>
</dbReference>
<proteinExistence type="predicted"/>
<evidence type="ECO:0000256" key="13">
    <source>
        <dbReference type="ARBA" id="ARBA00048988"/>
    </source>
</evidence>
<evidence type="ECO:0000313" key="17">
    <source>
        <dbReference type="EMBL" id="KGN91794.1"/>
    </source>
</evidence>
<evidence type="ECO:0000256" key="2">
    <source>
        <dbReference type="ARBA" id="ARBA00022741"/>
    </source>
</evidence>
<dbReference type="Pfam" id="PF13361">
    <property type="entry name" value="UvrD_C"/>
    <property type="match status" value="1"/>
</dbReference>
<gene>
    <name evidence="17" type="ORF">HQ43_06815</name>
</gene>
<organism evidence="17 18">
    <name type="scientific">Porphyromonas canoris</name>
    <dbReference type="NCBI Taxonomy" id="36875"/>
    <lineage>
        <taxon>Bacteria</taxon>
        <taxon>Pseudomonadati</taxon>
        <taxon>Bacteroidota</taxon>
        <taxon>Bacteroidia</taxon>
        <taxon>Bacteroidales</taxon>
        <taxon>Porphyromonadaceae</taxon>
        <taxon>Porphyromonas</taxon>
    </lineage>
</organism>
<reference evidence="17 18" key="1">
    <citation type="submission" date="2014-08" db="EMBL/GenBank/DDBJ databases">
        <title>Porphyromonas canoris strain:OH2762 Genome sequencing.</title>
        <authorList>
            <person name="Wallis C."/>
            <person name="Deusch O."/>
            <person name="O'Flynn C."/>
            <person name="Davis I."/>
            <person name="Jospin G."/>
            <person name="Darling A.E."/>
            <person name="Coil D.A."/>
            <person name="Alexiev A."/>
            <person name="Horsfall A."/>
            <person name="Kirkwood N."/>
            <person name="Harris S."/>
            <person name="Eisen J.A."/>
        </authorList>
    </citation>
    <scope>NUCLEOTIDE SEQUENCE [LARGE SCALE GENOMIC DNA]</scope>
    <source>
        <strain evidence="18">COT-108 OH2762</strain>
    </source>
</reference>
<sequence length="1118" mass="128960">MQKDNNHTPLTIYTASAGSGKTFRLTLEYIKLILKESYPKAFKHILAVTFTTKATGEMKDRILRELHTLTHTPEESPLMDALQEELSLSPEIIQQRAKSSLEAILDGYGDFRVQTIDSFFQEIVRSFAIEIDVMNNYEVEMDTDVVQKKAMDSLFGSLETEENKVVLDWIGSMLKESLQKDQIVSIPKKLSDLAPLLFVEEFAEIFADQRMSFSPEKIKEAKKELTAIAKERIEQYVDPLTHVVEILDSAGIRRDEVTVALKNELVRVVDRLGKLGTKFWDEEYSKMNPKSRSTFMKLWEDETSNLAASKVRKERKEEINALHEDIAPLLEKTVELYDEVEKDVVTAIVLQSNLDTLPILVKLYAYIEKYRQENNCLIISDISQLLHRIISGAKVPFVYEKVGSRIKHYMIDEFQDTSKVQWLNFKPLLMESLAYDNENLLVGDVKQSIYRFRGSESSLLATKVPGDPDLKRVTNSKRLEINWRSLPNVVDFNNNFFSNAVDFSIFGTEEGGLYESSANSISHKVYTEEEVSQQTAPKWDKECHDTEKPGYITHLFLKEKEQSKKQPEEQTEKQPQITEEDLLEVYLIDLFERGYKPGDIAILVRDNSEAARVALLLGYLKETYKDNPKFRFDFFSNEALTADASPIVLLLIAYIKHLAFPSSDSYKQEFFLHLDRLRIISSSLMGKDELYHCMMDTAAYGRSIFETITLVVELLKPIEQGEEIYLNTFLDILFQYTKEQVSTYRLFYEWWEEQGHKTKVPMPESIANSTIKVGTIHSAKGLEYPVVILPFVSWKMARKQNKIFVSSQSLPSEFAALPLYIVPLQNKCAHTHFRELYNKKMLELYEDELNLLYVAYTRAEKELHVLSKIVKKEDSKGKEEPAPFSISSVVFNTIEKLQDKGILKQQECPLIECDEEGQSSTTMFFPYGSPYIVSENANEVEEESDTIELEKLSTTPRFGDLNIKAPDYAIYLEQETERAKGVRMHFTLSALKSISELDDLLKEAQEKRSLTEQESEQLRSLIEKRNNDPVSSDWFSDDAEVLNERAILLHETTQRPDRVVLHPDGRITIIDYKFGEQVSKKHVKQVEYYCSLYRSIVFKKITGYVWYVLLDEIVPVTE</sequence>
<evidence type="ECO:0000256" key="1">
    <source>
        <dbReference type="ARBA" id="ARBA00022722"/>
    </source>
</evidence>
<evidence type="ECO:0000256" key="12">
    <source>
        <dbReference type="ARBA" id="ARBA00034808"/>
    </source>
</evidence>
<dbReference type="Pfam" id="PF00580">
    <property type="entry name" value="UvrD-helicase"/>
    <property type="match status" value="1"/>
</dbReference>
<dbReference type="SUPFAM" id="SSF52540">
    <property type="entry name" value="P-loop containing nucleoside triphosphate hydrolases"/>
    <property type="match status" value="1"/>
</dbReference>
<comment type="catalytic activity">
    <reaction evidence="13">
        <text>ATP + H2O = ADP + phosphate + H(+)</text>
        <dbReference type="Rhea" id="RHEA:13065"/>
        <dbReference type="ChEBI" id="CHEBI:15377"/>
        <dbReference type="ChEBI" id="CHEBI:15378"/>
        <dbReference type="ChEBI" id="CHEBI:30616"/>
        <dbReference type="ChEBI" id="CHEBI:43474"/>
        <dbReference type="ChEBI" id="CHEBI:456216"/>
        <dbReference type="EC" id="5.6.2.4"/>
    </reaction>
</comment>
<evidence type="ECO:0000256" key="15">
    <source>
        <dbReference type="SAM" id="Coils"/>
    </source>
</evidence>
<dbReference type="InterPro" id="IPR000212">
    <property type="entry name" value="DNA_helicase_UvrD/REP"/>
</dbReference>
<comment type="catalytic activity">
    <reaction evidence="11">
        <text>Couples ATP hydrolysis with the unwinding of duplex DNA by translocating in the 3'-5' direction.</text>
        <dbReference type="EC" id="5.6.2.4"/>
    </reaction>
</comment>
<accession>A0ABR4XJB8</accession>
<keyword evidence="1" id="KW-0540">Nuclease</keyword>
<dbReference type="InterPro" id="IPR014017">
    <property type="entry name" value="DNA_helicase_UvrD-like_C"/>
</dbReference>
<dbReference type="Proteomes" id="UP000030101">
    <property type="component" value="Unassembled WGS sequence"/>
</dbReference>
<comment type="caution">
    <text evidence="17">The sequence shown here is derived from an EMBL/GenBank/DDBJ whole genome shotgun (WGS) entry which is preliminary data.</text>
</comment>
<name>A0ABR4XJB8_9PORP</name>
<evidence type="ECO:0000256" key="7">
    <source>
        <dbReference type="ARBA" id="ARBA00022840"/>
    </source>
</evidence>
<dbReference type="PANTHER" id="PTHR11070">
    <property type="entry name" value="UVRD / RECB / PCRA DNA HELICASE FAMILY MEMBER"/>
    <property type="match status" value="1"/>
</dbReference>
<evidence type="ECO:0000256" key="3">
    <source>
        <dbReference type="ARBA" id="ARBA00022763"/>
    </source>
</evidence>
<keyword evidence="15" id="KW-0175">Coiled coil</keyword>
<evidence type="ECO:0000256" key="9">
    <source>
        <dbReference type="ARBA" id="ARBA00023204"/>
    </source>
</evidence>
<feature type="domain" description="UvrD-like helicase ATP-binding" evidence="16">
    <location>
        <begin position="1"/>
        <end position="486"/>
    </location>
</feature>
<keyword evidence="18" id="KW-1185">Reference proteome</keyword>
<keyword evidence="5 14" id="KW-0347">Helicase</keyword>
<dbReference type="InterPro" id="IPR011604">
    <property type="entry name" value="PDDEXK-like_dom_sf"/>
</dbReference>
<dbReference type="PROSITE" id="PS51198">
    <property type="entry name" value="UVRD_HELICASE_ATP_BIND"/>
    <property type="match status" value="1"/>
</dbReference>
<dbReference type="InterPro" id="IPR027417">
    <property type="entry name" value="P-loop_NTPase"/>
</dbReference>
<evidence type="ECO:0000259" key="16">
    <source>
        <dbReference type="PROSITE" id="PS51198"/>
    </source>
</evidence>
<protein>
    <recommendedName>
        <fullName evidence="12">DNA 3'-5' helicase</fullName>
        <ecNumber evidence="12">5.6.2.4</ecNumber>
    </recommendedName>
</protein>
<keyword evidence="2 14" id="KW-0547">Nucleotide-binding</keyword>
<feature type="coiled-coil region" evidence="15">
    <location>
        <begin position="994"/>
        <end position="1021"/>
    </location>
</feature>
<evidence type="ECO:0000256" key="10">
    <source>
        <dbReference type="ARBA" id="ARBA00023235"/>
    </source>
</evidence>
<evidence type="ECO:0000256" key="11">
    <source>
        <dbReference type="ARBA" id="ARBA00034617"/>
    </source>
</evidence>
<evidence type="ECO:0000256" key="8">
    <source>
        <dbReference type="ARBA" id="ARBA00023125"/>
    </source>
</evidence>
<evidence type="ECO:0000256" key="14">
    <source>
        <dbReference type="PROSITE-ProRule" id="PRU00560"/>
    </source>
</evidence>
<keyword evidence="9" id="KW-0234">DNA repair</keyword>
<dbReference type="RefSeq" id="WP_036791293.1">
    <property type="nucleotide sequence ID" value="NZ_JQZV01000013.1"/>
</dbReference>
<keyword evidence="6" id="KW-0269">Exonuclease</keyword>
<keyword evidence="8" id="KW-0238">DNA-binding</keyword>
<evidence type="ECO:0000256" key="5">
    <source>
        <dbReference type="ARBA" id="ARBA00022806"/>
    </source>
</evidence>